<dbReference type="PROSITE" id="PS51874">
    <property type="entry name" value="PCV_3C_PRO"/>
    <property type="match status" value="1"/>
</dbReference>
<dbReference type="GO" id="GO:0003724">
    <property type="term" value="F:RNA helicase activity"/>
    <property type="evidence" value="ECO:0007669"/>
    <property type="project" value="InterPro"/>
</dbReference>
<dbReference type="SUPFAM" id="SSF56672">
    <property type="entry name" value="DNA/RNA polymerases"/>
    <property type="match status" value="1"/>
</dbReference>
<sequence>MYSRIPYGSVYYWKCRTTVIHPSGDVLVYSDVARNKSDAFYQCKLKILSSAYFSEPLPRVTTLSDLVPKKYELEPECEPFVIDLSDDTDNDDDEWWDENVYSLVPTFNQLVLENYSFSPEMEDGNADSSGVGDVNIDASENTMITTAAAIESTAVVDENCVEEEDLTAFIDGGKHYFPKLTSRWMDVTSIQWQTTDTGIIAALHMPQFLFQGNAQSPNLIPFKTYFYSQPHMTHEILVNSTSFHNGTLVVGIRYNTDPNAGVVIDKPSQLTSMNHVFVQASSANSVRIPVPFFSPSHYLSTKSTQILTPNYYHTLYIGVINRLSVGDGGSNTVSIRIKTKFETDSSQTAFAIQKAFEPEIFEFITNTVSNIIGGAEKMYSGAKQIWRAIDMDRPTLPLDKEQVIIQSVPDMSLGNGVIHLSSMRLSKDALCPFPPSLSYNSDSQCTIDYLKTIKNPFARFSWSVNDNSNIVKFTTPLLPIYKLFETEKLTTLSNIANFFTYYSGNLDFTFLFGSSLIHSGRLGVAFVPDTDDVKSPYDYPHLIFDLSTSQSFTVTAPNFSPNHLTPMFDRELGGHSAEAYAFGYMIVFVETPLKFIPSLSSTIDCTIFVSGNENFKLYVPSNCALDAEIEEERTEIKQNLTPLSIHDSTEHTIGEKFDLLPLCRRFNFVTKFTIPETQSMAFPVYALDDESQKDLIALLATGFRFSKGGYRYLIQVLSDDVVSDVHISFEPFKSNNSLGPVSFTPRLTRGDPSQLVISSVNRSIVVEIPYYSMYKYIANDPQRAINPLSNMISSPGNLIISNTGKSVDVAVYRAISDDFSFLMYQGFGANIESFNVNNVNKPLPPNINQIIYQGVDWKTCPTDKTGEAANWTAISSGSSHVKGNSYQIGAITPFVSPTYDVIAEFSPGVYYGTSQFAYQGTMPISDLPPLNGEPIKHTSLTVSGWIAYKPMSESGPISFTERKKAPPPAPDAASNHFQTRNIFVSFSTLVGQPPDDVAVSSTQPIIFNCYIAPIVMTYGTSGLITIPARGYVNITTDLYGDLAFIKGTPEVKIPRMIECVDPPDQVDDSDLEPECSDFRSESPMPVGVLSLDELLNECKKEISSFKKIKCKNVDPKCVMRKFNNKVNYINKCMMFCEPEIISSITAPFRNFNNILSNLSNVTDNLNDAIVDNPDVLTNLNQAAQNVTTLSNNVNSANIIGNVSNITENISAAVEENPDMLSNLNQAAQNVNTLSNNVNTVTSYASRFSKKISDCFSSILSIITSSTNNAWEWLANAIDVCMKKCADVFKINNVSRFLISSLDLGINLFNLLYGSSWTLKILSCVSLFNQVGIIDLRKFKVANVVQMVVNFFKTNNSNFNIDSPVSDSSTLEGEVLFSDPVMQSTYNWATFLLPALCAAFSFPSDYARRGLTTLLPTVSNLFRCSTNITLFFEKNCDLIKQFIGWMINHELPSISAIAALEDKKEEMTKWARAVFDITQGHMRSAVDSSTGMQRHLDLLYKEGQTYLALLHTRGVNANAFIQIMRKLADLHHAVGQRVASGMLVREPLRLWLYGGAGCGKSHVATHIACKLLVRRGIVYDGNFVYTRNYTEYWNGWADQPCVLYDDFGQNTSPERISQMIDEWFSLCSIAEFNAPMPAIEDKNRMVNPELIMLCSNDGYPRYNSVLSHEAFWRRRDAVIDCRLKPEYTSAGIRNCDDPRLPREVLASYSHMEFQVMHPLKNEVLKTWMPINDLMDYLYGEADRLQTRRDQASVSIQATGQALSPIVWQTRLEQRLESLPAEVISRVQDRLRNPINNAMPIPNVNPVILNSESPPLTTPPSENDAECMMCDVNADVPTTNFLPRDPIVYVDSPSLPERTPFPLITNDGCFCEYIIENGVYCPGHHAYCLYPADNGPGAAVNAAHIPEDRHNLRQNPIVEGSADNHWLMIGLTDYCSDACIGQSVLSRFRRWYARQQEINPILPPVVQDIMDSVALFKYGKYLTATLSRDDWNPGLPEIQYGMMFSSRVPCDSDVADTLFENYPEWDEAREVYSNYVSPTTQFWNANPSAEDTWWKWLTNHKLDVLFITLTVIQCVLILYLVIFKVSVFVNNLRSYCVSDSVFKRAFRAMCAAWETDPFVRTPKIFAEMISSGDVRTHSQRTRQATVVGQAGDTIPRFGDKSSLLGVQSNVLRNTGWIEFSVGDSRKQVRVVGLCDRIVMFPTHYVSFFKKGVNAQFIKFNQSGMSTYNIELANLEPRQVLSLDLSICRLPSHVPLFCDMRGSFVTNNDVLRKINREAVLYEVGAELTLAQHHLDAKPCVGVTKYTSIEEEYALNGFMYGFSKKGACGSLLVNRKTDKIIGMHASGDGTDGYSVVISREMLDAICNSLKKPLISQNDLPEVVTSVDGDMEAEVCEKVGYTASKMRLNVAVKTKIRKSPICGVLTQPNRFPAMLREHGEANPGYGPLSKAVAEANEPPIEFDPRLLDIAVRDVTNLFVAKAKPATVNPVQVRTLTDAVLGVEGVNFMPGIRMNTSPGYPFCALRPGSTKGSFIYDINYEKRSFVLDPLLEKKLEEDLAERRRGVVPPTIYACFGKDERLKPGKNMRLIEGVSLPELINCRAYFLDFMAAFTSANLDVGHAIGMNIFHRGAQKIVGKLHSLSDNILTGDYKKFGPRLQAAVVASIPSIVNTWYTHYCGNDDSANIVRETMYASLSTSYHIAGDLVFRQACGSPSGHPFTIQNNSIANLIYLRYIWLKVFQNTKYGNMRAFYKYFVGIVVGDDFIGSIHSSLLDEFNNKTMEEAFAEYKIVFTDATKDGTQRKSCSISEASFLKCTFRYDHELVSWVAGLEKSVIEDIPNWLREPCPDITSYLCDVADDVLRFSFLWGSDYFEENKKTLQATFNQRGIHWTPLNYDDLKTLKL</sequence>
<keyword evidence="8" id="KW-0547">Nucleotide-binding</keyword>
<dbReference type="GO" id="GO:0039694">
    <property type="term" value="P:viral RNA genome replication"/>
    <property type="evidence" value="ECO:0007669"/>
    <property type="project" value="InterPro"/>
</dbReference>
<feature type="domain" description="Peptidase C3" evidence="17">
    <location>
        <begin position="2156"/>
        <end position="2358"/>
    </location>
</feature>
<evidence type="ECO:0000259" key="17">
    <source>
        <dbReference type="PROSITE" id="PS51874"/>
    </source>
</evidence>
<name>A0A6M3YNQ2_9VIRU</name>
<organism evidence="18">
    <name type="scientific">Picornavirales sp</name>
    <dbReference type="NCBI Taxonomy" id="1955153"/>
    <lineage>
        <taxon>Viruses</taxon>
        <taxon>Riboviria</taxon>
        <taxon>Orthornavirae</taxon>
        <taxon>Pisuviricota</taxon>
        <taxon>Pisoniviricetes</taxon>
        <taxon>Picornavirales</taxon>
    </lineage>
</organism>
<keyword evidence="5" id="KW-0645">Protease</keyword>
<dbReference type="GO" id="GO:0006351">
    <property type="term" value="P:DNA-templated transcription"/>
    <property type="evidence" value="ECO:0007669"/>
    <property type="project" value="InterPro"/>
</dbReference>
<dbReference type="EMBL" id="MN918670">
    <property type="protein sequence ID" value="QJI53532.1"/>
    <property type="molecule type" value="Genomic_RNA"/>
</dbReference>
<dbReference type="PROSITE" id="PS50507">
    <property type="entry name" value="RDRP_SSRNA_POS"/>
    <property type="match status" value="1"/>
</dbReference>
<dbReference type="SUPFAM" id="SSF50494">
    <property type="entry name" value="Trypsin-like serine proteases"/>
    <property type="match status" value="1"/>
</dbReference>
<keyword evidence="11" id="KW-0788">Thiol protease</keyword>
<dbReference type="CDD" id="cd00205">
    <property type="entry name" value="rhv_like"/>
    <property type="match status" value="2"/>
</dbReference>
<dbReference type="GO" id="GO:0005198">
    <property type="term" value="F:structural molecule activity"/>
    <property type="evidence" value="ECO:0007669"/>
    <property type="project" value="InterPro"/>
</dbReference>
<evidence type="ECO:0000256" key="6">
    <source>
        <dbReference type="ARBA" id="ARBA00022679"/>
    </source>
</evidence>
<evidence type="ECO:0000259" key="16">
    <source>
        <dbReference type="PROSITE" id="PS51218"/>
    </source>
</evidence>
<dbReference type="InterPro" id="IPR044067">
    <property type="entry name" value="PCV_3C_PRO"/>
</dbReference>
<dbReference type="InterPro" id="IPR001676">
    <property type="entry name" value="Picornavirus_capsid"/>
</dbReference>
<dbReference type="GO" id="GO:0003723">
    <property type="term" value="F:RNA binding"/>
    <property type="evidence" value="ECO:0007669"/>
    <property type="project" value="InterPro"/>
</dbReference>
<dbReference type="GO" id="GO:0004197">
    <property type="term" value="F:cysteine-type endopeptidase activity"/>
    <property type="evidence" value="ECO:0007669"/>
    <property type="project" value="InterPro"/>
</dbReference>
<evidence type="ECO:0000256" key="7">
    <source>
        <dbReference type="ARBA" id="ARBA00022695"/>
    </source>
</evidence>
<evidence type="ECO:0000256" key="1">
    <source>
        <dbReference type="ARBA" id="ARBA00004328"/>
    </source>
</evidence>
<evidence type="ECO:0000313" key="18">
    <source>
        <dbReference type="EMBL" id="QJI53532.1"/>
    </source>
</evidence>
<dbReference type="PROSITE" id="PS51218">
    <property type="entry name" value="SF3_HELICASE_2"/>
    <property type="match status" value="1"/>
</dbReference>
<dbReference type="InterPro" id="IPR014872">
    <property type="entry name" value="Dicistrovirus_capsid-polyPr_C"/>
</dbReference>
<dbReference type="Pfam" id="PF00073">
    <property type="entry name" value="Rhv"/>
    <property type="match status" value="1"/>
</dbReference>
<dbReference type="GO" id="GO:0003968">
    <property type="term" value="F:RNA-directed RNA polymerase activity"/>
    <property type="evidence" value="ECO:0007669"/>
    <property type="project" value="UniProtKB-KW"/>
</dbReference>
<keyword evidence="6" id="KW-0808">Transferase</keyword>
<reference evidence="18" key="1">
    <citation type="submission" date="2020-01" db="EMBL/GenBank/DDBJ databases">
        <title>Viral genomes from wild and zoo birds in China.</title>
        <authorList>
            <person name="Zhao M."/>
            <person name="Shan L.T."/>
            <person name="Yang X.S."/>
            <person name="Zhang W."/>
        </authorList>
    </citation>
    <scope>NUCLEOTIDE SEQUENCE</scope>
    <source>
        <strain evidence="18">Nut158shi1</strain>
    </source>
</reference>
<dbReference type="Gene3D" id="3.30.70.270">
    <property type="match status" value="1"/>
</dbReference>
<dbReference type="Gene3D" id="2.60.120.20">
    <property type="match status" value="3"/>
</dbReference>
<dbReference type="GO" id="GO:0019028">
    <property type="term" value="C:viral capsid"/>
    <property type="evidence" value="ECO:0007669"/>
    <property type="project" value="UniProtKB-KW"/>
</dbReference>
<evidence type="ECO:0000259" key="15">
    <source>
        <dbReference type="PROSITE" id="PS50507"/>
    </source>
</evidence>
<dbReference type="CDD" id="cd23169">
    <property type="entry name" value="ps-ssRNAv-Picornavirales"/>
    <property type="match status" value="1"/>
</dbReference>
<evidence type="ECO:0000256" key="13">
    <source>
        <dbReference type="ARBA" id="ARBA00022844"/>
    </source>
</evidence>
<feature type="domain" description="RdRp catalytic" evidence="15">
    <location>
        <begin position="2638"/>
        <end position="2770"/>
    </location>
</feature>
<keyword evidence="4" id="KW-0167">Capsid protein</keyword>
<dbReference type="InterPro" id="IPR043502">
    <property type="entry name" value="DNA/RNA_pol_sf"/>
</dbReference>
<evidence type="ECO:0000256" key="9">
    <source>
        <dbReference type="ARBA" id="ARBA00022801"/>
    </source>
</evidence>
<dbReference type="InterPro" id="IPR000605">
    <property type="entry name" value="Helicase_SF3_ssDNA/RNA_vir"/>
</dbReference>
<evidence type="ECO:0000256" key="14">
    <source>
        <dbReference type="ARBA" id="ARBA00022953"/>
    </source>
</evidence>
<dbReference type="GO" id="GO:0005524">
    <property type="term" value="F:ATP binding"/>
    <property type="evidence" value="ECO:0007669"/>
    <property type="project" value="UniProtKB-KW"/>
</dbReference>
<accession>A0A6M3YNQ2</accession>
<dbReference type="InterPro" id="IPR029053">
    <property type="entry name" value="Viral_coat"/>
</dbReference>
<dbReference type="InterPro" id="IPR043128">
    <property type="entry name" value="Rev_trsase/Diguanyl_cyclase"/>
</dbReference>
<keyword evidence="12" id="KW-0067">ATP-binding</keyword>
<dbReference type="SUPFAM" id="SSF88633">
    <property type="entry name" value="Positive stranded ssRNA viruses"/>
    <property type="match status" value="3"/>
</dbReference>
<evidence type="ECO:0000256" key="11">
    <source>
        <dbReference type="ARBA" id="ARBA00022807"/>
    </source>
</evidence>
<dbReference type="InterPro" id="IPR043504">
    <property type="entry name" value="Peptidase_S1_PA_chymotrypsin"/>
</dbReference>
<proteinExistence type="predicted"/>
<dbReference type="Pfam" id="PF00680">
    <property type="entry name" value="RdRP_1"/>
    <property type="match status" value="1"/>
</dbReference>
<evidence type="ECO:0000256" key="5">
    <source>
        <dbReference type="ARBA" id="ARBA00022670"/>
    </source>
</evidence>
<dbReference type="Pfam" id="PF08762">
    <property type="entry name" value="CRPV_capsid"/>
    <property type="match status" value="1"/>
</dbReference>
<protein>
    <recommendedName>
        <fullName evidence="2">Genome polyprotein</fullName>
    </recommendedName>
</protein>
<keyword evidence="7" id="KW-0548">Nucleotidyltransferase</keyword>
<evidence type="ECO:0000256" key="10">
    <source>
        <dbReference type="ARBA" id="ARBA00022806"/>
    </source>
</evidence>
<keyword evidence="13" id="KW-0946">Virion</keyword>
<evidence type="ECO:0000256" key="3">
    <source>
        <dbReference type="ARBA" id="ARBA00022484"/>
    </source>
</evidence>
<keyword evidence="9" id="KW-0378">Hydrolase</keyword>
<keyword evidence="14" id="KW-0693">Viral RNA replication</keyword>
<dbReference type="InterPro" id="IPR009003">
    <property type="entry name" value="Peptidase_S1_PA"/>
</dbReference>
<dbReference type="Pfam" id="PF00910">
    <property type="entry name" value="RNA_helicase"/>
    <property type="match status" value="1"/>
</dbReference>
<dbReference type="InterPro" id="IPR014759">
    <property type="entry name" value="Helicase_SF3_ssRNA_vir"/>
</dbReference>
<dbReference type="InterPro" id="IPR001205">
    <property type="entry name" value="RNA-dir_pol_C"/>
</dbReference>
<evidence type="ECO:0000256" key="2">
    <source>
        <dbReference type="ARBA" id="ARBA00020107"/>
    </source>
</evidence>
<feature type="domain" description="SF3 helicase" evidence="16">
    <location>
        <begin position="1523"/>
        <end position="1693"/>
    </location>
</feature>
<comment type="subcellular location">
    <subcellularLocation>
        <location evidence="1">Virion</location>
    </subcellularLocation>
</comment>
<dbReference type="InterPro" id="IPR007094">
    <property type="entry name" value="RNA-dir_pol_PSvirus"/>
</dbReference>
<dbReference type="GO" id="GO:0006508">
    <property type="term" value="P:proteolysis"/>
    <property type="evidence" value="ECO:0007669"/>
    <property type="project" value="UniProtKB-KW"/>
</dbReference>
<keyword evidence="3" id="KW-0696">RNA-directed RNA polymerase</keyword>
<evidence type="ECO:0000256" key="8">
    <source>
        <dbReference type="ARBA" id="ARBA00022741"/>
    </source>
</evidence>
<evidence type="ECO:0000256" key="12">
    <source>
        <dbReference type="ARBA" id="ARBA00022840"/>
    </source>
</evidence>
<evidence type="ECO:0000256" key="4">
    <source>
        <dbReference type="ARBA" id="ARBA00022561"/>
    </source>
</evidence>
<dbReference type="Gene3D" id="2.40.10.10">
    <property type="entry name" value="Trypsin-like serine proteases"/>
    <property type="match status" value="1"/>
</dbReference>
<keyword evidence="10" id="KW-0347">Helicase</keyword>
<dbReference type="InterPro" id="IPR033703">
    <property type="entry name" value="Rhv-like"/>
</dbReference>